<dbReference type="InterPro" id="IPR038883">
    <property type="entry name" value="AN11006-like"/>
</dbReference>
<evidence type="ECO:0000313" key="2">
    <source>
        <dbReference type="Proteomes" id="UP001430584"/>
    </source>
</evidence>
<sequence>MRSCDTGAQYATVLFHDSFMVEDRPSGPYYKVSIQGCMSGSGSIRKSAYARGNTGTQYATVLIHDFFKNGGLPSAEVIRDFTMESTSPLPHDVEMSTDQDMSNVVEPHVENDIEENKSIVATQRQQRVFPFAKLPAEIRNMIYDYALKVDYILSPWAYEPECTSLYNPNDNFCICYPPARVCGCFECSGNVPKPSPVPNLLLADKQTYSEGAAMLYDNVVNFHRIGDLELFLKSRRPGSKLHPRSIVINMEEPHWEVFVHLMGCAVGDWEDRVSDAAQDVAPHAFEIFSAAWDYFKSLNTDEVDDNVMELKLIFGGATDPWWTGDNWCFLMPRMLMHAVHWKLAELAPNRRFRVRGLVVNSDNKQDWDYYSQKEEWLDAFLDDWWGPIEPIRKYCAVEDDMFEEDVMRLISWPWGTGQL</sequence>
<proteinExistence type="predicted"/>
<dbReference type="GeneID" id="92012455"/>
<dbReference type="RefSeq" id="XP_066630585.1">
    <property type="nucleotide sequence ID" value="XM_066779781.1"/>
</dbReference>
<comment type="caution">
    <text evidence="1">The sequence shown here is derived from an EMBL/GenBank/DDBJ whole genome shotgun (WGS) entry which is preliminary data.</text>
</comment>
<dbReference type="PANTHER" id="PTHR42085">
    <property type="entry name" value="F-BOX DOMAIN-CONTAINING PROTEIN"/>
    <property type="match status" value="1"/>
</dbReference>
<gene>
    <name evidence="1" type="ORF">SLS55_008370</name>
</gene>
<name>A0ABR3CCS3_9PEZI</name>
<dbReference type="EMBL" id="JAJVCZ030000008">
    <property type="protein sequence ID" value="KAL0257556.1"/>
    <property type="molecule type" value="Genomic_DNA"/>
</dbReference>
<evidence type="ECO:0000313" key="1">
    <source>
        <dbReference type="EMBL" id="KAL0257556.1"/>
    </source>
</evidence>
<accession>A0ABR3CCS3</accession>
<protein>
    <submittedName>
        <fullName evidence="1">Uncharacterized protein</fullName>
    </submittedName>
</protein>
<dbReference type="PANTHER" id="PTHR42085:SF8">
    <property type="entry name" value="F-BOX DOMAIN-CONTAINING PROTEIN"/>
    <property type="match status" value="1"/>
</dbReference>
<organism evidence="1 2">
    <name type="scientific">Diplodia seriata</name>
    <dbReference type="NCBI Taxonomy" id="420778"/>
    <lineage>
        <taxon>Eukaryota</taxon>
        <taxon>Fungi</taxon>
        <taxon>Dikarya</taxon>
        <taxon>Ascomycota</taxon>
        <taxon>Pezizomycotina</taxon>
        <taxon>Dothideomycetes</taxon>
        <taxon>Dothideomycetes incertae sedis</taxon>
        <taxon>Botryosphaeriales</taxon>
        <taxon>Botryosphaeriaceae</taxon>
        <taxon>Diplodia</taxon>
    </lineage>
</organism>
<reference evidence="1 2" key="1">
    <citation type="submission" date="2024-02" db="EMBL/GenBank/DDBJ databases">
        <title>De novo assembly and annotation of 12 fungi associated with fruit tree decline syndrome in Ontario, Canada.</title>
        <authorList>
            <person name="Sulman M."/>
            <person name="Ellouze W."/>
            <person name="Ilyukhin E."/>
        </authorList>
    </citation>
    <scope>NUCLEOTIDE SEQUENCE [LARGE SCALE GENOMIC DNA]</scope>
    <source>
        <strain evidence="1 2">FDS-637</strain>
    </source>
</reference>
<keyword evidence="2" id="KW-1185">Reference proteome</keyword>
<dbReference type="Proteomes" id="UP001430584">
    <property type="component" value="Unassembled WGS sequence"/>
</dbReference>